<feature type="chain" id="PRO_5046219054" description="Porin" evidence="1">
    <location>
        <begin position="35"/>
        <end position="440"/>
    </location>
</feature>
<dbReference type="SUPFAM" id="SSF56935">
    <property type="entry name" value="Porins"/>
    <property type="match status" value="1"/>
</dbReference>
<reference evidence="3" key="1">
    <citation type="journal article" date="2019" name="Int. J. Syst. Evol. Microbiol.">
        <title>The Global Catalogue of Microorganisms (GCM) 10K type strain sequencing project: providing services to taxonomists for standard genome sequencing and annotation.</title>
        <authorList>
            <consortium name="The Broad Institute Genomics Platform"/>
            <consortium name="The Broad Institute Genome Sequencing Center for Infectious Disease"/>
            <person name="Wu L."/>
            <person name="Ma J."/>
        </authorList>
    </citation>
    <scope>NUCLEOTIDE SEQUENCE [LARGE SCALE GENOMIC DNA]</scope>
    <source>
        <strain evidence="3">CGMCC 1.15928</strain>
    </source>
</reference>
<dbReference type="EMBL" id="BMKF01000003">
    <property type="protein sequence ID" value="GGB80101.1"/>
    <property type="molecule type" value="Genomic_DNA"/>
</dbReference>
<protein>
    <recommendedName>
        <fullName evidence="4">Porin</fullName>
    </recommendedName>
</protein>
<keyword evidence="3" id="KW-1185">Reference proteome</keyword>
<sequence>MSRQLQQRATIRSQCLRAVSLTAIIALSGLSATAQSGDLPDKDAQILELQQRLSAQEERLARLEALLESAPQPVNPAPMREETQRLATSRVNGIEPTTASPALPKLSVSGDARLRYEHNNASDGRRSDSRGALRARLAARYQFSPSFEIGARIVTGDPDDPNSADVSLSNFADDLQVSLDQLYVKKSFGSLSLTGGKFANPFRRTDLVWDGDVNPQGIAAQYVAYDNNVARLAGNVLYFPIERSVVGPDSTARGGQITLDTQASDKWNFGLAAGYYDYEIEAMATANAGDTRTNRLGSDGAYISDFDLFDIIASVNYDGLGGRWPISLAAEYVENLGADDYDTGYMLSASAGQTATPGSLSVDYAYHVAEADAVFAAFAQDNIPLGSNYLQHAVGLTYALTDHIDLGANIYAYRLKDIELGGLPSTDWQQRVRFNLVAEF</sequence>
<dbReference type="Pfam" id="PF16930">
    <property type="entry name" value="Porin_5"/>
    <property type="match status" value="1"/>
</dbReference>
<evidence type="ECO:0000313" key="2">
    <source>
        <dbReference type="EMBL" id="GGB80101.1"/>
    </source>
</evidence>
<evidence type="ECO:0000256" key="1">
    <source>
        <dbReference type="SAM" id="SignalP"/>
    </source>
</evidence>
<feature type="signal peptide" evidence="1">
    <location>
        <begin position="1"/>
        <end position="34"/>
    </location>
</feature>
<evidence type="ECO:0008006" key="4">
    <source>
        <dbReference type="Google" id="ProtNLM"/>
    </source>
</evidence>
<dbReference type="Proteomes" id="UP000628854">
    <property type="component" value="Unassembled WGS sequence"/>
</dbReference>
<organism evidence="2 3">
    <name type="scientific">Henriciella pelagia</name>
    <dbReference type="NCBI Taxonomy" id="1977912"/>
    <lineage>
        <taxon>Bacteria</taxon>
        <taxon>Pseudomonadati</taxon>
        <taxon>Pseudomonadota</taxon>
        <taxon>Alphaproteobacteria</taxon>
        <taxon>Hyphomonadales</taxon>
        <taxon>Hyphomonadaceae</taxon>
        <taxon>Henriciella</taxon>
    </lineage>
</organism>
<keyword evidence="1" id="KW-0732">Signal</keyword>
<dbReference type="InterPro" id="IPR032638">
    <property type="entry name" value="Porin_5"/>
</dbReference>
<accession>A0ABQ1K044</accession>
<gene>
    <name evidence="2" type="ORF">GCM10011503_31050</name>
</gene>
<comment type="caution">
    <text evidence="2">The sequence shown here is derived from an EMBL/GenBank/DDBJ whole genome shotgun (WGS) entry which is preliminary data.</text>
</comment>
<name>A0ABQ1K044_9PROT</name>
<evidence type="ECO:0000313" key="3">
    <source>
        <dbReference type="Proteomes" id="UP000628854"/>
    </source>
</evidence>
<dbReference type="RefSeq" id="WP_158084643.1">
    <property type="nucleotide sequence ID" value="NZ_BMKF01000003.1"/>
</dbReference>
<proteinExistence type="predicted"/>